<comment type="subcellular location">
    <subcellularLocation>
        <location evidence="8">Cytoplasm</location>
    </subcellularLocation>
</comment>
<evidence type="ECO:0000256" key="2">
    <source>
        <dbReference type="ARBA" id="ARBA00022516"/>
    </source>
</evidence>
<organism evidence="13 14">
    <name type="scientific">Nostocoides vanveenii</name>
    <dbReference type="NCBI Taxonomy" id="330835"/>
    <lineage>
        <taxon>Bacteria</taxon>
        <taxon>Bacillati</taxon>
        <taxon>Actinomycetota</taxon>
        <taxon>Actinomycetes</taxon>
        <taxon>Micrococcales</taxon>
        <taxon>Intrasporangiaceae</taxon>
        <taxon>Nostocoides</taxon>
    </lineage>
</organism>
<evidence type="ECO:0000256" key="6">
    <source>
        <dbReference type="ARBA" id="ARBA00023209"/>
    </source>
</evidence>
<dbReference type="InterPro" id="IPR006168">
    <property type="entry name" value="G3P_DH_NAD-dep"/>
</dbReference>
<evidence type="ECO:0000313" key="13">
    <source>
        <dbReference type="EMBL" id="GAA1775374.1"/>
    </source>
</evidence>
<keyword evidence="14" id="KW-1185">Reference proteome</keyword>
<gene>
    <name evidence="8" type="primary">gpsA</name>
    <name evidence="13" type="ORF">GCM10009810_35480</name>
</gene>
<dbReference type="NCBIfam" id="NF009098">
    <property type="entry name" value="PRK12439.1"/>
    <property type="match status" value="1"/>
</dbReference>
<comment type="similarity">
    <text evidence="1 8 9">Belongs to the NAD-dependent glycerol-3-phosphate dehydrogenase family.</text>
</comment>
<feature type="binding site" evidence="8">
    <location>
        <position position="245"/>
    </location>
    <ligand>
        <name>sn-glycerol 3-phosphate</name>
        <dbReference type="ChEBI" id="CHEBI:57597"/>
    </ligand>
</feature>
<dbReference type="NCBIfam" id="NF000940">
    <property type="entry name" value="PRK00094.1-2"/>
    <property type="match status" value="1"/>
</dbReference>
<dbReference type="Pfam" id="PF07479">
    <property type="entry name" value="NAD_Gly3P_dh_C"/>
    <property type="match status" value="1"/>
</dbReference>
<evidence type="ECO:0000256" key="10">
    <source>
        <dbReference type="RuleBase" id="RU000439"/>
    </source>
</evidence>
<dbReference type="PRINTS" id="PR00077">
    <property type="entry name" value="GPDHDRGNASE"/>
</dbReference>
<evidence type="ECO:0000259" key="11">
    <source>
        <dbReference type="Pfam" id="PF01210"/>
    </source>
</evidence>
<reference evidence="13 14" key="1">
    <citation type="journal article" date="2019" name="Int. J. Syst. Evol. Microbiol.">
        <title>The Global Catalogue of Microorganisms (GCM) 10K type strain sequencing project: providing services to taxonomists for standard genome sequencing and annotation.</title>
        <authorList>
            <consortium name="The Broad Institute Genomics Platform"/>
            <consortium name="The Broad Institute Genome Sequencing Center for Infectious Disease"/>
            <person name="Wu L."/>
            <person name="Ma J."/>
        </authorList>
    </citation>
    <scope>NUCLEOTIDE SEQUENCE [LARGE SCALE GENOMIC DNA]</scope>
    <source>
        <strain evidence="13 14">JCM 15591</strain>
    </source>
</reference>
<evidence type="ECO:0000256" key="8">
    <source>
        <dbReference type="HAMAP-Rule" id="MF_00394"/>
    </source>
</evidence>
<feature type="domain" description="Glycerol-3-phosphate dehydrogenase NAD-dependent C-terminal" evidence="12">
    <location>
        <begin position="181"/>
        <end position="319"/>
    </location>
</feature>
<dbReference type="InterPro" id="IPR008927">
    <property type="entry name" value="6-PGluconate_DH-like_C_sf"/>
</dbReference>
<dbReference type="EMBL" id="BAAAPN010000104">
    <property type="protein sequence ID" value="GAA1775374.1"/>
    <property type="molecule type" value="Genomic_DNA"/>
</dbReference>
<feature type="binding site" evidence="8">
    <location>
        <position position="16"/>
    </location>
    <ligand>
        <name>NADPH</name>
        <dbReference type="ChEBI" id="CHEBI:57783"/>
    </ligand>
</feature>
<feature type="binding site" evidence="8">
    <location>
        <position position="109"/>
    </location>
    <ligand>
        <name>NADPH</name>
        <dbReference type="ChEBI" id="CHEBI:57783"/>
    </ligand>
</feature>
<evidence type="ECO:0000313" key="14">
    <source>
        <dbReference type="Proteomes" id="UP001501475"/>
    </source>
</evidence>
<dbReference type="Gene3D" id="3.40.50.720">
    <property type="entry name" value="NAD(P)-binding Rossmann-like Domain"/>
    <property type="match status" value="1"/>
</dbReference>
<dbReference type="PANTHER" id="PTHR11728:SF1">
    <property type="entry name" value="GLYCEROL-3-PHOSPHATE DEHYDROGENASE [NAD(+)] 2, CHLOROPLASTIC"/>
    <property type="match status" value="1"/>
</dbReference>
<dbReference type="InterPro" id="IPR006109">
    <property type="entry name" value="G3P_DH_NAD-dep_C"/>
</dbReference>
<feature type="binding site" evidence="8">
    <location>
        <position position="15"/>
    </location>
    <ligand>
        <name>NADPH</name>
        <dbReference type="ChEBI" id="CHEBI:57783"/>
    </ligand>
</feature>
<keyword evidence="6 8" id="KW-0594">Phospholipid biosynthesis</keyword>
<feature type="binding site" evidence="8">
    <location>
        <position position="255"/>
    </location>
    <ligand>
        <name>sn-glycerol 3-phosphate</name>
        <dbReference type="ChEBI" id="CHEBI:57597"/>
    </ligand>
</feature>
<evidence type="ECO:0000256" key="3">
    <source>
        <dbReference type="ARBA" id="ARBA00023002"/>
    </source>
</evidence>
<feature type="binding site" evidence="8">
    <location>
        <position position="137"/>
    </location>
    <ligand>
        <name>sn-glycerol 3-phosphate</name>
        <dbReference type="ChEBI" id="CHEBI:57597"/>
    </ligand>
</feature>
<keyword evidence="2 8" id="KW-0444">Lipid biosynthesis</keyword>
<dbReference type="InterPro" id="IPR036291">
    <property type="entry name" value="NAD(P)-bd_dom_sf"/>
</dbReference>
<accession>A0ABN2L4X3</accession>
<comment type="pathway">
    <text evidence="8">Membrane lipid metabolism; glycerophospholipid metabolism.</text>
</comment>
<dbReference type="Proteomes" id="UP001501475">
    <property type="component" value="Unassembled WGS sequence"/>
</dbReference>
<feature type="binding site" evidence="8">
    <location>
        <position position="282"/>
    </location>
    <ligand>
        <name>NADPH</name>
        <dbReference type="ChEBI" id="CHEBI:57783"/>
    </ligand>
</feature>
<evidence type="ECO:0000256" key="4">
    <source>
        <dbReference type="ARBA" id="ARBA00023027"/>
    </source>
</evidence>
<feature type="binding site" evidence="8">
    <location>
        <position position="141"/>
    </location>
    <ligand>
        <name>NADPH</name>
        <dbReference type="ChEBI" id="CHEBI:57783"/>
    </ligand>
</feature>
<feature type="binding site" evidence="8">
    <location>
        <position position="52"/>
    </location>
    <ligand>
        <name>NADPH</name>
        <dbReference type="ChEBI" id="CHEBI:57783"/>
    </ligand>
</feature>
<comment type="function">
    <text evidence="8">Catalyzes the reduction of the glycolytic intermediate dihydroxyacetone phosphate (DHAP) to sn-glycerol 3-phosphate (G3P), the key precursor for phospholipid synthesis.</text>
</comment>
<feature type="binding site" evidence="8">
    <location>
        <position position="192"/>
    </location>
    <ligand>
        <name>sn-glycerol 3-phosphate</name>
        <dbReference type="ChEBI" id="CHEBI:57597"/>
    </ligand>
</feature>
<dbReference type="SUPFAM" id="SSF48179">
    <property type="entry name" value="6-phosphogluconate dehydrogenase C-terminal domain-like"/>
    <property type="match status" value="1"/>
</dbReference>
<comment type="catalytic activity">
    <reaction evidence="8">
        <text>sn-glycerol 3-phosphate + NAD(+) = dihydroxyacetone phosphate + NADH + H(+)</text>
        <dbReference type="Rhea" id="RHEA:11092"/>
        <dbReference type="ChEBI" id="CHEBI:15378"/>
        <dbReference type="ChEBI" id="CHEBI:57540"/>
        <dbReference type="ChEBI" id="CHEBI:57597"/>
        <dbReference type="ChEBI" id="CHEBI:57642"/>
        <dbReference type="ChEBI" id="CHEBI:57945"/>
        <dbReference type="EC" id="1.1.1.94"/>
    </reaction>
</comment>
<dbReference type="InterPro" id="IPR011128">
    <property type="entry name" value="G3P_DH_NAD-dep_N"/>
</dbReference>
<comment type="caution">
    <text evidence="13">The sequence shown here is derived from an EMBL/GenBank/DDBJ whole genome shotgun (WGS) entry which is preliminary data.</text>
</comment>
<feature type="binding site" evidence="8">
    <location>
        <position position="35"/>
    </location>
    <ligand>
        <name>NADPH</name>
        <dbReference type="ChEBI" id="CHEBI:57783"/>
    </ligand>
</feature>
<sequence>MSARKPKVTVLGGGSWGTAVASIAARNTEVLQWLRDPDIAEAINTKHENPRYLPGMTLTRSLRATADLDQAVAAADVIVAAVPSQHLRGVLESVGEHVRPWIPVVSLVKGLEQGTSKRMTEIINEVLPGHPAGVLSGPNIAKEVVAGYAAAATIAMPDLTTATMLQGLFHVPWYRVYTSEDVLGVEIAGALKNPLAIAVGFGDGLGAGDNTRAMVITRALHELTRLGVAMGGRPETFTGLAGMGDLIATCTSPLSRNRTVGYELGRGKTLDDIIAGMNQVAEGVKSAGVVVSLARAHGVDTPIFDEVDAVINHGKSVESTYRGLLREAPGHEVHGEGW</sequence>
<evidence type="ECO:0000256" key="1">
    <source>
        <dbReference type="ARBA" id="ARBA00011009"/>
    </source>
</evidence>
<keyword evidence="7 8" id="KW-1208">Phospholipid metabolism</keyword>
<feature type="binding site" evidence="8">
    <location>
        <position position="256"/>
    </location>
    <ligand>
        <name>NADPH</name>
        <dbReference type="ChEBI" id="CHEBI:57783"/>
    </ligand>
</feature>
<feature type="binding site" evidence="8">
    <location>
        <position position="280"/>
    </location>
    <ligand>
        <name>NADPH</name>
        <dbReference type="ChEBI" id="CHEBI:57783"/>
    </ligand>
</feature>
<keyword evidence="8" id="KW-0963">Cytoplasm</keyword>
<comment type="catalytic activity">
    <reaction evidence="8 10">
        <text>sn-glycerol 3-phosphate + NADP(+) = dihydroxyacetone phosphate + NADPH + H(+)</text>
        <dbReference type="Rhea" id="RHEA:11096"/>
        <dbReference type="ChEBI" id="CHEBI:15378"/>
        <dbReference type="ChEBI" id="CHEBI:57597"/>
        <dbReference type="ChEBI" id="CHEBI:57642"/>
        <dbReference type="ChEBI" id="CHEBI:57783"/>
        <dbReference type="ChEBI" id="CHEBI:58349"/>
        <dbReference type="EC" id="1.1.1.94"/>
    </reaction>
</comment>
<dbReference type="Gene3D" id="1.10.1040.10">
    <property type="entry name" value="N-(1-d-carboxylethyl)-l-norvaline Dehydrogenase, domain 2"/>
    <property type="match status" value="1"/>
</dbReference>
<dbReference type="Pfam" id="PF01210">
    <property type="entry name" value="NAD_Gly3P_dh_N"/>
    <property type="match status" value="1"/>
</dbReference>
<evidence type="ECO:0000256" key="7">
    <source>
        <dbReference type="ARBA" id="ARBA00023264"/>
    </source>
</evidence>
<dbReference type="SUPFAM" id="SSF51735">
    <property type="entry name" value="NAD(P)-binding Rossmann-fold domains"/>
    <property type="match status" value="1"/>
</dbReference>
<feature type="binding site" evidence="8">
    <location>
        <position position="256"/>
    </location>
    <ligand>
        <name>sn-glycerol 3-phosphate</name>
        <dbReference type="ChEBI" id="CHEBI:57597"/>
    </ligand>
</feature>
<evidence type="ECO:0000259" key="12">
    <source>
        <dbReference type="Pfam" id="PF07479"/>
    </source>
</evidence>
<evidence type="ECO:0000256" key="9">
    <source>
        <dbReference type="RuleBase" id="RU000437"/>
    </source>
</evidence>
<dbReference type="EC" id="1.1.1.94" evidence="8"/>
<feature type="binding site" evidence="8">
    <location>
        <position position="257"/>
    </location>
    <ligand>
        <name>sn-glycerol 3-phosphate</name>
        <dbReference type="ChEBI" id="CHEBI:57597"/>
    </ligand>
</feature>
<dbReference type="PANTHER" id="PTHR11728">
    <property type="entry name" value="GLYCEROL-3-PHOSPHATE DEHYDROGENASE"/>
    <property type="match status" value="1"/>
</dbReference>
<dbReference type="HAMAP" id="MF_00394">
    <property type="entry name" value="NAD_Glyc3P_dehydrog"/>
    <property type="match status" value="1"/>
</dbReference>
<keyword evidence="5 8" id="KW-0443">Lipid metabolism</keyword>
<proteinExistence type="inferred from homology"/>
<dbReference type="InterPro" id="IPR013328">
    <property type="entry name" value="6PGD_dom2"/>
</dbReference>
<keyword evidence="4 8" id="KW-0520">NAD</keyword>
<keyword evidence="3 8" id="KW-0560">Oxidoreductase</keyword>
<feature type="active site" description="Proton acceptor" evidence="8">
    <location>
        <position position="192"/>
    </location>
</feature>
<protein>
    <recommendedName>
        <fullName evidence="8">Glycerol-3-phosphate dehydrogenase [NAD(P)+]</fullName>
        <ecNumber evidence="8">1.1.1.94</ecNumber>
    </recommendedName>
    <alternativeName>
        <fullName evidence="8">NAD(P)(+)-dependent glycerol-3-phosphate dehydrogenase</fullName>
    </alternativeName>
    <alternativeName>
        <fullName evidence="8">NAD(P)H-dependent dihydroxyacetone-phosphate reductase</fullName>
    </alternativeName>
</protein>
<keyword evidence="8" id="KW-0547">Nucleotide-binding</keyword>
<feature type="binding site" evidence="8">
    <location>
        <position position="109"/>
    </location>
    <ligand>
        <name>sn-glycerol 3-phosphate</name>
        <dbReference type="ChEBI" id="CHEBI:57597"/>
    </ligand>
</feature>
<keyword evidence="8" id="KW-0521">NADP</keyword>
<name>A0ABN2L4X3_9MICO</name>
<feature type="domain" description="Glycerol-3-phosphate dehydrogenase NAD-dependent N-terminal" evidence="11">
    <location>
        <begin position="7"/>
        <end position="160"/>
    </location>
</feature>
<evidence type="ECO:0000256" key="5">
    <source>
        <dbReference type="ARBA" id="ARBA00023098"/>
    </source>
</evidence>
<dbReference type="PIRSF" id="PIRSF000114">
    <property type="entry name" value="Glycerol-3-P_dh"/>
    <property type="match status" value="1"/>
</dbReference>
<dbReference type="RefSeq" id="WP_324386364.1">
    <property type="nucleotide sequence ID" value="NZ_BAAAPN010000104.1"/>
</dbReference>
<comment type="caution">
    <text evidence="8">Lacks conserved residue(s) required for the propagation of feature annotation.</text>
</comment>
<dbReference type="NCBIfam" id="NF000942">
    <property type="entry name" value="PRK00094.1-4"/>
    <property type="match status" value="1"/>
</dbReference>